<dbReference type="GO" id="GO:0030148">
    <property type="term" value="P:sphingolipid biosynthetic process"/>
    <property type="evidence" value="ECO:0007669"/>
    <property type="project" value="TreeGrafter"/>
</dbReference>
<comment type="caution">
    <text evidence="10">Lacks conserved residue(s) required for the propagation of feature annotation.</text>
</comment>
<dbReference type="InterPro" id="IPR002076">
    <property type="entry name" value="ELO_fam"/>
</dbReference>
<feature type="region of interest" description="Disordered" evidence="11">
    <location>
        <begin position="593"/>
        <end position="622"/>
    </location>
</feature>
<evidence type="ECO:0000256" key="2">
    <source>
        <dbReference type="ARBA" id="ARBA00022516"/>
    </source>
</evidence>
<feature type="transmembrane region" description="Helical" evidence="10">
    <location>
        <begin position="22"/>
        <end position="42"/>
    </location>
</feature>
<keyword evidence="3 10" id="KW-0808">Transferase</keyword>
<keyword evidence="9 10" id="KW-0275">Fatty acid biosynthesis</keyword>
<evidence type="ECO:0000256" key="5">
    <source>
        <dbReference type="ARBA" id="ARBA00022832"/>
    </source>
</evidence>
<evidence type="ECO:0000256" key="10">
    <source>
        <dbReference type="RuleBase" id="RU361115"/>
    </source>
</evidence>
<dbReference type="GO" id="GO:0009922">
    <property type="term" value="F:fatty acid elongase activity"/>
    <property type="evidence" value="ECO:0007669"/>
    <property type="project" value="UniProtKB-EC"/>
</dbReference>
<feature type="non-terminal residue" evidence="12">
    <location>
        <position position="1"/>
    </location>
</feature>
<organism evidence="12">
    <name type="scientific">Medioppia subpectinata</name>
    <dbReference type="NCBI Taxonomy" id="1979941"/>
    <lineage>
        <taxon>Eukaryota</taxon>
        <taxon>Metazoa</taxon>
        <taxon>Ecdysozoa</taxon>
        <taxon>Arthropoda</taxon>
        <taxon>Chelicerata</taxon>
        <taxon>Arachnida</taxon>
        <taxon>Acari</taxon>
        <taxon>Acariformes</taxon>
        <taxon>Sarcoptiformes</taxon>
        <taxon>Oribatida</taxon>
        <taxon>Brachypylina</taxon>
        <taxon>Oppioidea</taxon>
        <taxon>Oppiidae</taxon>
        <taxon>Medioppia</taxon>
    </lineage>
</organism>
<comment type="catalytic activity">
    <reaction evidence="10">
        <text>a very-long-chain acyl-CoA + malonyl-CoA + H(+) = a very-long-chain 3-oxoacyl-CoA + CO2 + CoA</text>
        <dbReference type="Rhea" id="RHEA:32727"/>
        <dbReference type="ChEBI" id="CHEBI:15378"/>
        <dbReference type="ChEBI" id="CHEBI:16526"/>
        <dbReference type="ChEBI" id="CHEBI:57287"/>
        <dbReference type="ChEBI" id="CHEBI:57384"/>
        <dbReference type="ChEBI" id="CHEBI:90725"/>
        <dbReference type="ChEBI" id="CHEBI:90736"/>
        <dbReference type="EC" id="2.3.1.199"/>
    </reaction>
</comment>
<feature type="region of interest" description="Disordered" evidence="11">
    <location>
        <begin position="490"/>
        <end position="569"/>
    </location>
</feature>
<dbReference type="GO" id="GO:0019367">
    <property type="term" value="P:fatty acid elongation, saturated fatty acid"/>
    <property type="evidence" value="ECO:0007669"/>
    <property type="project" value="TreeGrafter"/>
</dbReference>
<proteinExistence type="inferred from homology"/>
<evidence type="ECO:0000256" key="7">
    <source>
        <dbReference type="ARBA" id="ARBA00023098"/>
    </source>
</evidence>
<evidence type="ECO:0000256" key="3">
    <source>
        <dbReference type="ARBA" id="ARBA00022679"/>
    </source>
</evidence>
<protein>
    <recommendedName>
        <fullName evidence="10">Elongation of very long chain fatty acids protein</fullName>
        <ecNumber evidence="10">2.3.1.199</ecNumber>
    </recommendedName>
    <alternativeName>
        <fullName evidence="10">Very-long-chain 3-oxoacyl-CoA synthase</fullName>
    </alternativeName>
</protein>
<keyword evidence="4 10" id="KW-0812">Transmembrane</keyword>
<evidence type="ECO:0000313" key="12">
    <source>
        <dbReference type="EMBL" id="CAD7621010.1"/>
    </source>
</evidence>
<keyword evidence="2 10" id="KW-0444">Lipid biosynthesis</keyword>
<dbReference type="GO" id="GO:0034626">
    <property type="term" value="P:fatty acid elongation, polyunsaturated fatty acid"/>
    <property type="evidence" value="ECO:0007669"/>
    <property type="project" value="TreeGrafter"/>
</dbReference>
<keyword evidence="6 10" id="KW-1133">Transmembrane helix</keyword>
<evidence type="ECO:0000313" key="13">
    <source>
        <dbReference type="Proteomes" id="UP000759131"/>
    </source>
</evidence>
<feature type="compositionally biased region" description="Gly residues" evidence="11">
    <location>
        <begin position="360"/>
        <end position="370"/>
    </location>
</feature>
<dbReference type="EMBL" id="OC855017">
    <property type="protein sequence ID" value="CAD7621010.1"/>
    <property type="molecule type" value="Genomic_DNA"/>
</dbReference>
<gene>
    <name evidence="12" type="ORF">OSB1V03_LOCUS1490</name>
</gene>
<feature type="compositionally biased region" description="Low complexity" evidence="11">
    <location>
        <begin position="599"/>
        <end position="622"/>
    </location>
</feature>
<feature type="transmembrane region" description="Helical" evidence="10">
    <location>
        <begin position="104"/>
        <end position="121"/>
    </location>
</feature>
<dbReference type="GO" id="GO:0034625">
    <property type="term" value="P:fatty acid elongation, monounsaturated fatty acid"/>
    <property type="evidence" value="ECO:0007669"/>
    <property type="project" value="TreeGrafter"/>
</dbReference>
<dbReference type="Pfam" id="PF01151">
    <property type="entry name" value="ELO"/>
    <property type="match status" value="1"/>
</dbReference>
<dbReference type="EC" id="2.3.1.199" evidence="10"/>
<sequence>MFLWLIFVTKLGPNLMRDRKPFVLREIIMFYNFILVVINAYFTYKAFEWLEFGRKSWDPKQPERNKWSDKEIAEIPDKVVYFYSKLIDLFDTVFFVLRKKSNQITFLHVYHHFMVPVLMYITSKLCVRSSVFEITHSYVILSIVGIWTPNTALFMVEEIYHTIAFAFFGYCIINGLLYGDCSGYPIALQLADLINPVAIGLEKFSYHGTKEQTNMCPKKGLIGLSVAAVIEPRCGGGAGGLSGRQSAYDYQFGQNGQSFGGGLGRVGWFSGGGGVQSGFGGSALTSGISQRVRNQLSSTSVGQLLGGVTTGAHNCVNGHQSTGAEIAGQFKGSLDLAHNEGRQRVADTFNGHPIVAIIGGQSGHSTGGQSGSASDWSSQLSSGSQNSGHKSDGFNYGSVAAIHGLNTGVMSGGLGGIGVNYYGLKDWQNHGMGTTGQQHSTQVVDNTNTGSTAGYVSVTTGTATTTGKDISSDIKGHICGTVGSVGGIIGGQSGHSTGGNNKWSSEWSSQSSGAHNSDHKSGSNSETVITGQMGGIGTIGRQQSQTQIAGQTNTGSVGGHMSVNTGTATTSGEDFLGDMNGHVYGITTGQTVAHKSDSSDSSSWSSTSSSSPSSSGSQTTGLSGVSGYVSGAKTGVISGDLNVNALNGGQCGGHLSGSSLGYNYRR</sequence>
<feature type="compositionally biased region" description="Polar residues" evidence="11">
    <location>
        <begin position="544"/>
        <end position="555"/>
    </location>
</feature>
<dbReference type="GO" id="GO:0042761">
    <property type="term" value="P:very long-chain fatty acid biosynthetic process"/>
    <property type="evidence" value="ECO:0007669"/>
    <property type="project" value="TreeGrafter"/>
</dbReference>
<keyword evidence="7 10" id="KW-0443">Lipid metabolism</keyword>
<dbReference type="PANTHER" id="PTHR11157:SF126">
    <property type="entry name" value="ELONGATION OF VERY LONG CHAIN FATTY ACIDS PROTEIN"/>
    <property type="match status" value="1"/>
</dbReference>
<feature type="compositionally biased region" description="Low complexity" evidence="11">
    <location>
        <begin position="498"/>
        <end position="512"/>
    </location>
</feature>
<dbReference type="PROSITE" id="PS01188">
    <property type="entry name" value="ELO"/>
    <property type="match status" value="1"/>
</dbReference>
<evidence type="ECO:0000256" key="8">
    <source>
        <dbReference type="ARBA" id="ARBA00023136"/>
    </source>
</evidence>
<evidence type="ECO:0000256" key="6">
    <source>
        <dbReference type="ARBA" id="ARBA00022989"/>
    </source>
</evidence>
<keyword evidence="5 10" id="KW-0276">Fatty acid metabolism</keyword>
<dbReference type="PANTHER" id="PTHR11157">
    <property type="entry name" value="FATTY ACID ACYL TRANSFERASE-RELATED"/>
    <property type="match status" value="1"/>
</dbReference>
<feature type="region of interest" description="Disordered" evidence="11">
    <location>
        <begin position="357"/>
        <end position="390"/>
    </location>
</feature>
<keyword evidence="13" id="KW-1185">Reference proteome</keyword>
<dbReference type="Proteomes" id="UP000759131">
    <property type="component" value="Unassembled WGS sequence"/>
</dbReference>
<name>A0A7R9PU64_9ACAR</name>
<feature type="compositionally biased region" description="Low complexity" evidence="11">
    <location>
        <begin position="371"/>
        <end position="388"/>
    </location>
</feature>
<evidence type="ECO:0000256" key="1">
    <source>
        <dbReference type="ARBA" id="ARBA00004141"/>
    </source>
</evidence>
<evidence type="ECO:0000256" key="4">
    <source>
        <dbReference type="ARBA" id="ARBA00022692"/>
    </source>
</evidence>
<comment type="similarity">
    <text evidence="10">Belongs to the ELO family.</text>
</comment>
<evidence type="ECO:0000256" key="9">
    <source>
        <dbReference type="ARBA" id="ARBA00023160"/>
    </source>
</evidence>
<dbReference type="EMBL" id="CAJPIZ010000442">
    <property type="protein sequence ID" value="CAG2101440.1"/>
    <property type="molecule type" value="Genomic_DNA"/>
</dbReference>
<evidence type="ECO:0000256" key="11">
    <source>
        <dbReference type="SAM" id="MobiDB-lite"/>
    </source>
</evidence>
<dbReference type="GO" id="GO:0005789">
    <property type="term" value="C:endoplasmic reticulum membrane"/>
    <property type="evidence" value="ECO:0007669"/>
    <property type="project" value="TreeGrafter"/>
</dbReference>
<dbReference type="AlphaFoldDB" id="A0A7R9PU64"/>
<accession>A0A7R9PU64</accession>
<reference evidence="12" key="1">
    <citation type="submission" date="2020-11" db="EMBL/GenBank/DDBJ databases">
        <authorList>
            <person name="Tran Van P."/>
        </authorList>
    </citation>
    <scope>NUCLEOTIDE SEQUENCE</scope>
</reference>
<dbReference type="InterPro" id="IPR030457">
    <property type="entry name" value="ELO_CS"/>
</dbReference>
<feature type="transmembrane region" description="Helical" evidence="10">
    <location>
        <begin position="127"/>
        <end position="147"/>
    </location>
</feature>
<keyword evidence="8 10" id="KW-0472">Membrane</keyword>
<comment type="subcellular location">
    <subcellularLocation>
        <location evidence="1">Membrane</location>
        <topology evidence="1">Multi-pass membrane protein</topology>
    </subcellularLocation>
</comment>